<dbReference type="RefSeq" id="XP_014143173.1">
    <property type="nucleotide sequence ID" value="XM_014287698.1"/>
</dbReference>
<proteinExistence type="predicted"/>
<evidence type="ECO:0000313" key="2">
    <source>
        <dbReference type="Proteomes" id="UP000054560"/>
    </source>
</evidence>
<dbReference type="Proteomes" id="UP000054560">
    <property type="component" value="Unassembled WGS sequence"/>
</dbReference>
<feature type="non-terminal residue" evidence="1">
    <location>
        <position position="58"/>
    </location>
</feature>
<sequence>MVSWLRDLERSLSSDDVMLFRMIAESRYGHLRDSKYSTNVTMMDWVYSTASGWWKTAQ</sequence>
<keyword evidence="2" id="KW-1185">Reference proteome</keyword>
<gene>
    <name evidence="1" type="ORF">SARC_18221</name>
</gene>
<dbReference type="EMBL" id="KQ256238">
    <property type="protein sequence ID" value="KNC69271.1"/>
    <property type="molecule type" value="Genomic_DNA"/>
</dbReference>
<protein>
    <submittedName>
        <fullName evidence="1">Uncharacterized protein</fullName>
    </submittedName>
</protein>
<accession>A0A0L0EXU6</accession>
<dbReference type="GeneID" id="25918725"/>
<reference evidence="1 2" key="1">
    <citation type="submission" date="2011-02" db="EMBL/GenBank/DDBJ databases">
        <title>The Genome Sequence of Sphaeroforma arctica JP610.</title>
        <authorList>
            <consortium name="The Broad Institute Genome Sequencing Platform"/>
            <person name="Russ C."/>
            <person name="Cuomo C."/>
            <person name="Young S.K."/>
            <person name="Zeng Q."/>
            <person name="Gargeya S."/>
            <person name="Alvarado L."/>
            <person name="Berlin A."/>
            <person name="Chapman S.B."/>
            <person name="Chen Z."/>
            <person name="Freedman E."/>
            <person name="Gellesch M."/>
            <person name="Goldberg J."/>
            <person name="Griggs A."/>
            <person name="Gujja S."/>
            <person name="Heilman E."/>
            <person name="Heiman D."/>
            <person name="Howarth C."/>
            <person name="Mehta T."/>
            <person name="Neiman D."/>
            <person name="Pearson M."/>
            <person name="Roberts A."/>
            <person name="Saif S."/>
            <person name="Shea T."/>
            <person name="Shenoy N."/>
            <person name="Sisk P."/>
            <person name="Stolte C."/>
            <person name="Sykes S."/>
            <person name="White J."/>
            <person name="Yandava C."/>
            <person name="Burger G."/>
            <person name="Gray M.W."/>
            <person name="Holland P.W.H."/>
            <person name="King N."/>
            <person name="Lang F.B.F."/>
            <person name="Roger A.J."/>
            <person name="Ruiz-Trillo I."/>
            <person name="Haas B."/>
            <person name="Nusbaum C."/>
            <person name="Birren B."/>
        </authorList>
    </citation>
    <scope>NUCLEOTIDE SEQUENCE [LARGE SCALE GENOMIC DNA]</scope>
    <source>
        <strain evidence="1 2">JP610</strain>
    </source>
</reference>
<dbReference type="AlphaFoldDB" id="A0A0L0EXU6"/>
<name>A0A0L0EXU6_9EUKA</name>
<organism evidence="1 2">
    <name type="scientific">Sphaeroforma arctica JP610</name>
    <dbReference type="NCBI Taxonomy" id="667725"/>
    <lineage>
        <taxon>Eukaryota</taxon>
        <taxon>Ichthyosporea</taxon>
        <taxon>Ichthyophonida</taxon>
        <taxon>Sphaeroforma</taxon>
    </lineage>
</organism>
<evidence type="ECO:0000313" key="1">
    <source>
        <dbReference type="EMBL" id="KNC69271.1"/>
    </source>
</evidence>